<proteinExistence type="inferred from homology"/>
<evidence type="ECO:0000256" key="7">
    <source>
        <dbReference type="ARBA" id="ARBA00022723"/>
    </source>
</evidence>
<keyword evidence="8" id="KW-0249">Electron transport</keyword>
<evidence type="ECO:0000256" key="4">
    <source>
        <dbReference type="ARBA" id="ARBA00022475"/>
    </source>
</evidence>
<reference evidence="13" key="1">
    <citation type="submission" date="2020-06" db="EMBL/GenBank/DDBJ databases">
        <title>Legume-microbial interactions unlock mineral nutrients during tropical forest succession.</title>
        <authorList>
            <person name="Epihov D.Z."/>
        </authorList>
    </citation>
    <scope>NUCLEOTIDE SEQUENCE [LARGE SCALE GENOMIC DNA]</scope>
    <source>
        <strain evidence="13">Pan2503</strain>
    </source>
</reference>
<keyword evidence="4" id="KW-1003">Cell membrane</keyword>
<dbReference type="GO" id="GO:0009055">
    <property type="term" value="F:electron transfer activity"/>
    <property type="evidence" value="ECO:0007669"/>
    <property type="project" value="InterPro"/>
</dbReference>
<dbReference type="GO" id="GO:0070069">
    <property type="term" value="C:cytochrome complex"/>
    <property type="evidence" value="ECO:0007669"/>
    <property type="project" value="InterPro"/>
</dbReference>
<feature type="non-terminal residue" evidence="13">
    <location>
        <position position="101"/>
    </location>
</feature>
<keyword evidence="14" id="KW-1185">Reference proteome</keyword>
<comment type="subcellular location">
    <subcellularLocation>
        <location evidence="1">Cell membrane</location>
        <topology evidence="1">Multi-pass membrane protein</topology>
    </subcellularLocation>
</comment>
<keyword evidence="6 12" id="KW-0812">Transmembrane</keyword>
<evidence type="ECO:0000256" key="8">
    <source>
        <dbReference type="ARBA" id="ARBA00022982"/>
    </source>
</evidence>
<feature type="transmembrane region" description="Helical" evidence="12">
    <location>
        <begin position="54"/>
        <end position="73"/>
    </location>
</feature>
<dbReference type="AlphaFoldDB" id="A0A7V8NRW2"/>
<name>A0A7V8NRW2_9BACT</name>
<dbReference type="Proteomes" id="UP000567293">
    <property type="component" value="Unassembled WGS sequence"/>
</dbReference>
<keyword evidence="11 12" id="KW-0472">Membrane</keyword>
<gene>
    <name evidence="13" type="ORF">HRJ53_15440</name>
</gene>
<evidence type="ECO:0000256" key="9">
    <source>
        <dbReference type="ARBA" id="ARBA00022989"/>
    </source>
</evidence>
<dbReference type="GO" id="GO:0019646">
    <property type="term" value="P:aerobic electron transport chain"/>
    <property type="evidence" value="ECO:0007669"/>
    <property type="project" value="InterPro"/>
</dbReference>
<evidence type="ECO:0000256" key="3">
    <source>
        <dbReference type="ARBA" id="ARBA00022448"/>
    </source>
</evidence>
<evidence type="ECO:0000256" key="11">
    <source>
        <dbReference type="ARBA" id="ARBA00023136"/>
    </source>
</evidence>
<evidence type="ECO:0000313" key="13">
    <source>
        <dbReference type="EMBL" id="MBA0086373.1"/>
    </source>
</evidence>
<evidence type="ECO:0000256" key="12">
    <source>
        <dbReference type="SAM" id="Phobius"/>
    </source>
</evidence>
<dbReference type="EMBL" id="JACDQQ010001481">
    <property type="protein sequence ID" value="MBA0086373.1"/>
    <property type="molecule type" value="Genomic_DNA"/>
</dbReference>
<keyword evidence="3" id="KW-0813">Transport</keyword>
<dbReference type="InterPro" id="IPR002585">
    <property type="entry name" value="Cyt-d_ubiquinol_oxidase_su_1"/>
</dbReference>
<evidence type="ECO:0000256" key="2">
    <source>
        <dbReference type="ARBA" id="ARBA00009819"/>
    </source>
</evidence>
<dbReference type="PANTHER" id="PTHR30365:SF14">
    <property type="entry name" value="CYTOCHROME BD MENAQUINOL OXIDASE SUBUNIT I-RELATED"/>
    <property type="match status" value="1"/>
</dbReference>
<organism evidence="13 14">
    <name type="scientific">Candidatus Acidiferrum panamense</name>
    <dbReference type="NCBI Taxonomy" id="2741543"/>
    <lineage>
        <taxon>Bacteria</taxon>
        <taxon>Pseudomonadati</taxon>
        <taxon>Acidobacteriota</taxon>
        <taxon>Terriglobia</taxon>
        <taxon>Candidatus Acidiferrales</taxon>
        <taxon>Candidatus Acidiferrum</taxon>
    </lineage>
</organism>
<keyword evidence="10" id="KW-0408">Iron</keyword>
<feature type="transmembrane region" description="Helical" evidence="12">
    <location>
        <begin position="12"/>
        <end position="34"/>
    </location>
</feature>
<evidence type="ECO:0000256" key="6">
    <source>
        <dbReference type="ARBA" id="ARBA00022692"/>
    </source>
</evidence>
<dbReference type="GO" id="GO:0016682">
    <property type="term" value="F:oxidoreductase activity, acting on diphenols and related substances as donors, oxygen as acceptor"/>
    <property type="evidence" value="ECO:0007669"/>
    <property type="project" value="TreeGrafter"/>
</dbReference>
<comment type="caution">
    <text evidence="13">The sequence shown here is derived from an EMBL/GenBank/DDBJ whole genome shotgun (WGS) entry which is preliminary data.</text>
</comment>
<dbReference type="Pfam" id="PF01654">
    <property type="entry name" value="Cyt_bd_oxida_I"/>
    <property type="match status" value="1"/>
</dbReference>
<evidence type="ECO:0000256" key="10">
    <source>
        <dbReference type="ARBA" id="ARBA00023004"/>
    </source>
</evidence>
<protein>
    <submittedName>
        <fullName evidence="13">Cytochrome ubiquinol oxidase subunit I</fullName>
    </submittedName>
</protein>
<dbReference type="GO" id="GO:0005886">
    <property type="term" value="C:plasma membrane"/>
    <property type="evidence" value="ECO:0007669"/>
    <property type="project" value="UniProtKB-SubCell"/>
</dbReference>
<accession>A0A7V8NRW2</accession>
<comment type="similarity">
    <text evidence="2">Belongs to the cytochrome ubiquinol oxidase subunit 1 family.</text>
</comment>
<sequence length="101" mass="11124">MGQALDVHRLHFAFTITFHYLFPQLTMGLALLLVYLKTKALGTGDEHYNRAARFWARIFGINFALGVVTGIPMEFQFGTNWAAFSKAAGGVIGQTLAMEGV</sequence>
<evidence type="ECO:0000256" key="1">
    <source>
        <dbReference type="ARBA" id="ARBA00004651"/>
    </source>
</evidence>
<keyword evidence="5" id="KW-0349">Heme</keyword>
<keyword evidence="9 12" id="KW-1133">Transmembrane helix</keyword>
<evidence type="ECO:0000313" key="14">
    <source>
        <dbReference type="Proteomes" id="UP000567293"/>
    </source>
</evidence>
<keyword evidence="7" id="KW-0479">Metal-binding</keyword>
<dbReference type="GO" id="GO:0020037">
    <property type="term" value="F:heme binding"/>
    <property type="evidence" value="ECO:0007669"/>
    <property type="project" value="TreeGrafter"/>
</dbReference>
<dbReference type="PANTHER" id="PTHR30365">
    <property type="entry name" value="CYTOCHROME D UBIQUINOL OXIDASE"/>
    <property type="match status" value="1"/>
</dbReference>
<dbReference type="GO" id="GO:0046872">
    <property type="term" value="F:metal ion binding"/>
    <property type="evidence" value="ECO:0007669"/>
    <property type="project" value="UniProtKB-KW"/>
</dbReference>
<evidence type="ECO:0000256" key="5">
    <source>
        <dbReference type="ARBA" id="ARBA00022617"/>
    </source>
</evidence>